<proteinExistence type="predicted"/>
<sequence length="158" mass="18580">MKKNIALELVNETSEILPDYRDIQHFINEHHLDYYQFGIIVNNSGDEQQLENLLKENNVFEAGFTLYLLENPDPKNTFIDFGFTSKEKKHYLYEELVIPFTTSGYNEKDIQRALEQMDEHLIASDTGPDKTLHFVERYHQELIEGIADAYKIIVTFYP</sequence>
<gene>
    <name evidence="2" type="ORF">AWH56_026340</name>
    <name evidence="1" type="ORF">AWH56_10195</name>
</gene>
<dbReference type="KEGG" id="aia:AWH56_026340"/>
<dbReference type="EMBL" id="CP063356">
    <property type="protein sequence ID" value="QOY36114.1"/>
    <property type="molecule type" value="Genomic_DNA"/>
</dbReference>
<evidence type="ECO:0000313" key="2">
    <source>
        <dbReference type="EMBL" id="QOY36114.1"/>
    </source>
</evidence>
<organism evidence="1 3">
    <name type="scientific">Anaerobacillus isosaccharinicus</name>
    <dbReference type="NCBI Taxonomy" id="1532552"/>
    <lineage>
        <taxon>Bacteria</taxon>
        <taxon>Bacillati</taxon>
        <taxon>Bacillota</taxon>
        <taxon>Bacilli</taxon>
        <taxon>Bacillales</taxon>
        <taxon>Bacillaceae</taxon>
        <taxon>Anaerobacillus</taxon>
    </lineage>
</organism>
<reference evidence="1 3" key="1">
    <citation type="submission" date="2016-10" db="EMBL/GenBank/DDBJ databases">
        <title>Draft genome sequences of four alkaliphilic bacteria belonging to the Anaerobacillus genus.</title>
        <authorList>
            <person name="Bassil N.M."/>
            <person name="Lloyd J.R."/>
        </authorList>
    </citation>
    <scope>NUCLEOTIDE SEQUENCE [LARGE SCALE GENOMIC DNA]</scope>
    <source>
        <strain evidence="1 3">NB2006</strain>
    </source>
</reference>
<dbReference type="Proteomes" id="UP000180175">
    <property type="component" value="Chromosome"/>
</dbReference>
<evidence type="ECO:0000313" key="3">
    <source>
        <dbReference type="Proteomes" id="UP000180175"/>
    </source>
</evidence>
<evidence type="ECO:0000313" key="1">
    <source>
        <dbReference type="EMBL" id="OIJ18796.1"/>
    </source>
</evidence>
<dbReference type="OrthoDB" id="2966456at2"/>
<keyword evidence="3" id="KW-1185">Reference proteome</keyword>
<dbReference type="AlphaFoldDB" id="A0A1S2M2J8"/>
<reference evidence="2 3" key="3">
    <citation type="journal article" date="2019" name="Int. J. Syst. Evol. Microbiol.">
        <title>Anaerobacillus isosaccharinicus sp. nov., an alkaliphilic bacterium which degrades isosaccharinic acid.</title>
        <authorList>
            <person name="Bassil N.M."/>
            <person name="Lloyd J.R."/>
        </authorList>
    </citation>
    <scope>NUCLEOTIDE SEQUENCE [LARGE SCALE GENOMIC DNA]</scope>
    <source>
        <strain evidence="2 3">NB2006</strain>
    </source>
</reference>
<accession>A0A1S2M2J8</accession>
<name>A0A1S2M2J8_9BACI</name>
<reference evidence="2" key="4">
    <citation type="submission" date="2020-10" db="EMBL/GenBank/DDBJ databases">
        <authorList>
            <person name="Bassil N.M."/>
            <person name="Lloyd J.R."/>
        </authorList>
    </citation>
    <scope>NUCLEOTIDE SEQUENCE</scope>
    <source>
        <strain evidence="2">NB2006</strain>
    </source>
</reference>
<protein>
    <submittedName>
        <fullName evidence="1">Uncharacterized protein</fullName>
    </submittedName>
</protein>
<dbReference type="EMBL" id="LQXD01000086">
    <property type="protein sequence ID" value="OIJ18796.1"/>
    <property type="molecule type" value="Genomic_DNA"/>
</dbReference>
<reference evidence="2 3" key="2">
    <citation type="journal article" date="2017" name="Genome Announc.">
        <title>Draft Genome Sequences of Four Alkaliphilic Bacteria Belonging to the Anaerobacillus Genus.</title>
        <authorList>
            <person name="Bassil N.M."/>
            <person name="Lloyd J.R."/>
        </authorList>
    </citation>
    <scope>NUCLEOTIDE SEQUENCE [LARGE SCALE GENOMIC DNA]</scope>
    <source>
        <strain evidence="2 3">NB2006</strain>
    </source>
</reference>
<dbReference type="RefSeq" id="WP_071317049.1">
    <property type="nucleotide sequence ID" value="NZ_CP063356.2"/>
</dbReference>